<dbReference type="InterPro" id="IPR051104">
    <property type="entry name" value="FAD_monoxygenase"/>
</dbReference>
<dbReference type="PANTHER" id="PTHR46720">
    <property type="entry name" value="HYDROXYLASE, PUTATIVE (AFU_ORTHOLOGUE AFUA_3G01460)-RELATED"/>
    <property type="match status" value="1"/>
</dbReference>
<organism evidence="5 6">
    <name type="scientific">Heliocybe sulcata</name>
    <dbReference type="NCBI Taxonomy" id="5364"/>
    <lineage>
        <taxon>Eukaryota</taxon>
        <taxon>Fungi</taxon>
        <taxon>Dikarya</taxon>
        <taxon>Basidiomycota</taxon>
        <taxon>Agaricomycotina</taxon>
        <taxon>Agaricomycetes</taxon>
        <taxon>Gloeophyllales</taxon>
        <taxon>Gloeophyllaceae</taxon>
        <taxon>Heliocybe</taxon>
    </lineage>
</organism>
<dbReference type="Pfam" id="PF01494">
    <property type="entry name" value="FAD_binding_3"/>
    <property type="match status" value="1"/>
</dbReference>
<dbReference type="InterPro" id="IPR002938">
    <property type="entry name" value="FAD-bd"/>
</dbReference>
<evidence type="ECO:0000313" key="6">
    <source>
        <dbReference type="Proteomes" id="UP000305948"/>
    </source>
</evidence>
<name>A0A5C3MY93_9AGAM</name>
<accession>A0A5C3MY93</accession>
<dbReference type="SUPFAM" id="SSF51905">
    <property type="entry name" value="FAD/NAD(P)-binding domain"/>
    <property type="match status" value="1"/>
</dbReference>
<keyword evidence="1" id="KW-0285">Flavoprotein</keyword>
<feature type="domain" description="FAD-binding" evidence="4">
    <location>
        <begin position="20"/>
        <end position="382"/>
    </location>
</feature>
<evidence type="ECO:0000313" key="5">
    <source>
        <dbReference type="EMBL" id="TFK49136.1"/>
    </source>
</evidence>
<keyword evidence="3" id="KW-0560">Oxidoreductase</keyword>
<evidence type="ECO:0000256" key="3">
    <source>
        <dbReference type="ARBA" id="ARBA00023002"/>
    </source>
</evidence>
<proteinExistence type="predicted"/>
<dbReference type="PANTHER" id="PTHR46720:SF3">
    <property type="entry name" value="FAD-BINDING DOMAIN-CONTAINING PROTEIN-RELATED"/>
    <property type="match status" value="1"/>
</dbReference>
<dbReference type="OrthoDB" id="417877at2759"/>
<evidence type="ECO:0000259" key="4">
    <source>
        <dbReference type="Pfam" id="PF01494"/>
    </source>
</evidence>
<dbReference type="Proteomes" id="UP000305948">
    <property type="component" value="Unassembled WGS sequence"/>
</dbReference>
<dbReference type="AlphaFoldDB" id="A0A5C3MY93"/>
<dbReference type="GO" id="GO:0044550">
    <property type="term" value="P:secondary metabolite biosynthetic process"/>
    <property type="evidence" value="ECO:0007669"/>
    <property type="project" value="TreeGrafter"/>
</dbReference>
<reference evidence="5 6" key="1">
    <citation type="journal article" date="2019" name="Nat. Ecol. Evol.">
        <title>Megaphylogeny resolves global patterns of mushroom evolution.</title>
        <authorList>
            <person name="Varga T."/>
            <person name="Krizsan K."/>
            <person name="Foldi C."/>
            <person name="Dima B."/>
            <person name="Sanchez-Garcia M."/>
            <person name="Sanchez-Ramirez S."/>
            <person name="Szollosi G.J."/>
            <person name="Szarkandi J.G."/>
            <person name="Papp V."/>
            <person name="Albert L."/>
            <person name="Andreopoulos W."/>
            <person name="Angelini C."/>
            <person name="Antonin V."/>
            <person name="Barry K.W."/>
            <person name="Bougher N.L."/>
            <person name="Buchanan P."/>
            <person name="Buyck B."/>
            <person name="Bense V."/>
            <person name="Catcheside P."/>
            <person name="Chovatia M."/>
            <person name="Cooper J."/>
            <person name="Damon W."/>
            <person name="Desjardin D."/>
            <person name="Finy P."/>
            <person name="Geml J."/>
            <person name="Haridas S."/>
            <person name="Hughes K."/>
            <person name="Justo A."/>
            <person name="Karasinski D."/>
            <person name="Kautmanova I."/>
            <person name="Kiss B."/>
            <person name="Kocsube S."/>
            <person name="Kotiranta H."/>
            <person name="LaButti K.M."/>
            <person name="Lechner B.E."/>
            <person name="Liimatainen K."/>
            <person name="Lipzen A."/>
            <person name="Lukacs Z."/>
            <person name="Mihaltcheva S."/>
            <person name="Morgado L.N."/>
            <person name="Niskanen T."/>
            <person name="Noordeloos M.E."/>
            <person name="Ohm R.A."/>
            <person name="Ortiz-Santana B."/>
            <person name="Ovrebo C."/>
            <person name="Racz N."/>
            <person name="Riley R."/>
            <person name="Savchenko A."/>
            <person name="Shiryaev A."/>
            <person name="Soop K."/>
            <person name="Spirin V."/>
            <person name="Szebenyi C."/>
            <person name="Tomsovsky M."/>
            <person name="Tulloss R.E."/>
            <person name="Uehling J."/>
            <person name="Grigoriev I.V."/>
            <person name="Vagvolgyi C."/>
            <person name="Papp T."/>
            <person name="Martin F.M."/>
            <person name="Miettinen O."/>
            <person name="Hibbett D.S."/>
            <person name="Nagy L.G."/>
        </authorList>
    </citation>
    <scope>NUCLEOTIDE SEQUENCE [LARGE SCALE GENOMIC DNA]</scope>
    <source>
        <strain evidence="5 6">OMC1185</strain>
    </source>
</reference>
<dbReference type="SUPFAM" id="SSF54373">
    <property type="entry name" value="FAD-linked reductases, C-terminal domain"/>
    <property type="match status" value="1"/>
</dbReference>
<dbReference type="EMBL" id="ML213517">
    <property type="protein sequence ID" value="TFK49136.1"/>
    <property type="molecule type" value="Genomic_DNA"/>
</dbReference>
<evidence type="ECO:0000256" key="2">
    <source>
        <dbReference type="ARBA" id="ARBA00022827"/>
    </source>
</evidence>
<sequence>MANSMETHLNALDTSKSAITVGLVGGGIGGVVTAIALGRIGYTVHLFEQAAKFSEIGAGVALGPNSVEALHLLSNALDTPILGNYERVATMEEKNGLWFHFTKWDTQETIAEVTGKGRQSTVHRARLLESLLPLLPKTVTTHFASRITKVENLPSNKVLIHTSPPHQPHPDYPTGTTLEVDVCIGCDGVKSAVRGSMGLGGVVRYTGTYAYRGLLPMDKAVQRTGETARVSRMWLGPHKHVLTFPIEQGNILNLVAFVSDHSKPADERTWEGQWVVPVGKDEMKKDFQGWDKDVLEYLDLVEKPERWALHELVPLETWTKGRVTLLGDSAHASLPHNGAGAGQATEDAYILASLLRLPECTNETIEKFLQAYERVRLPRAAKQQVWALRSGEVYDLESPMGDDWKKVGENLNERYRWIWEHDLEKDLQEAMEWLKTEGVLH</sequence>
<dbReference type="GO" id="GO:0016491">
    <property type="term" value="F:oxidoreductase activity"/>
    <property type="evidence" value="ECO:0007669"/>
    <property type="project" value="UniProtKB-KW"/>
</dbReference>
<dbReference type="Gene3D" id="3.50.50.60">
    <property type="entry name" value="FAD/NAD(P)-binding domain"/>
    <property type="match status" value="1"/>
</dbReference>
<gene>
    <name evidence="5" type="ORF">OE88DRAFT_1663550</name>
</gene>
<dbReference type="GO" id="GO:0071949">
    <property type="term" value="F:FAD binding"/>
    <property type="evidence" value="ECO:0007669"/>
    <property type="project" value="InterPro"/>
</dbReference>
<keyword evidence="2" id="KW-0274">FAD</keyword>
<dbReference type="InterPro" id="IPR036188">
    <property type="entry name" value="FAD/NAD-bd_sf"/>
</dbReference>
<evidence type="ECO:0000256" key="1">
    <source>
        <dbReference type="ARBA" id="ARBA00022630"/>
    </source>
</evidence>
<dbReference type="STRING" id="5364.A0A5C3MY93"/>
<keyword evidence="6" id="KW-1185">Reference proteome</keyword>
<protein>
    <submittedName>
        <fullName evidence="5">FAD/NAD(P)-binding domain-containing protein</fullName>
    </submittedName>
</protein>
<dbReference type="PRINTS" id="PR00420">
    <property type="entry name" value="RNGMNOXGNASE"/>
</dbReference>